<dbReference type="SUPFAM" id="SSF81345">
    <property type="entry name" value="ABC transporter involved in vitamin B12 uptake, BtuC"/>
    <property type="match status" value="1"/>
</dbReference>
<evidence type="ECO:0000256" key="7">
    <source>
        <dbReference type="ARBA" id="ARBA00023136"/>
    </source>
</evidence>
<dbReference type="GO" id="GO:0022857">
    <property type="term" value="F:transmembrane transporter activity"/>
    <property type="evidence" value="ECO:0007669"/>
    <property type="project" value="InterPro"/>
</dbReference>
<feature type="transmembrane region" description="Helical" evidence="8">
    <location>
        <begin position="36"/>
        <end position="59"/>
    </location>
</feature>
<dbReference type="Pfam" id="PF01032">
    <property type="entry name" value="FecCD"/>
    <property type="match status" value="1"/>
</dbReference>
<comment type="similarity">
    <text evidence="2">Belongs to the binding-protein-dependent transport system permease family. FecCD subfamily.</text>
</comment>
<dbReference type="InterPro" id="IPR037294">
    <property type="entry name" value="ABC_BtuC-like"/>
</dbReference>
<evidence type="ECO:0000256" key="1">
    <source>
        <dbReference type="ARBA" id="ARBA00004651"/>
    </source>
</evidence>
<dbReference type="GO" id="GO:0033214">
    <property type="term" value="P:siderophore-iron import into cell"/>
    <property type="evidence" value="ECO:0007669"/>
    <property type="project" value="TreeGrafter"/>
</dbReference>
<dbReference type="STRING" id="869213.GCA_000517085_04356"/>
<evidence type="ECO:0000313" key="10">
    <source>
        <dbReference type="Proteomes" id="UP000019402"/>
    </source>
</evidence>
<evidence type="ECO:0000256" key="8">
    <source>
        <dbReference type="SAM" id="Phobius"/>
    </source>
</evidence>
<feature type="transmembrane region" description="Helical" evidence="8">
    <location>
        <begin position="79"/>
        <end position="99"/>
    </location>
</feature>
<comment type="caution">
    <text evidence="9">The sequence shown here is derived from an EMBL/GenBank/DDBJ whole genome shotgun (WGS) entry which is preliminary data.</text>
</comment>
<evidence type="ECO:0000256" key="4">
    <source>
        <dbReference type="ARBA" id="ARBA00022475"/>
    </source>
</evidence>
<protein>
    <submittedName>
        <fullName evidence="9">Putative ABC transporter permease protein</fullName>
    </submittedName>
</protein>
<dbReference type="InterPro" id="IPR000522">
    <property type="entry name" value="ABC_transptr_permease_BtuC"/>
</dbReference>
<dbReference type="Gene3D" id="1.10.3470.10">
    <property type="entry name" value="ABC transporter involved in vitamin B12 uptake, BtuC"/>
    <property type="match status" value="1"/>
</dbReference>
<feature type="transmembrane region" description="Helical" evidence="8">
    <location>
        <begin position="256"/>
        <end position="285"/>
    </location>
</feature>
<dbReference type="Proteomes" id="UP000019402">
    <property type="component" value="Unassembled WGS sequence"/>
</dbReference>
<feature type="transmembrane region" description="Helical" evidence="8">
    <location>
        <begin position="297"/>
        <end position="315"/>
    </location>
</feature>
<evidence type="ECO:0000256" key="5">
    <source>
        <dbReference type="ARBA" id="ARBA00022692"/>
    </source>
</evidence>
<feature type="transmembrane region" description="Helical" evidence="8">
    <location>
        <begin position="168"/>
        <end position="189"/>
    </location>
</feature>
<evidence type="ECO:0000256" key="2">
    <source>
        <dbReference type="ARBA" id="ARBA00007935"/>
    </source>
</evidence>
<gene>
    <name evidence="9" type="ORF">JCM21142_72709</name>
</gene>
<feature type="transmembrane region" description="Helical" evidence="8">
    <location>
        <begin position="138"/>
        <end position="156"/>
    </location>
</feature>
<proteinExistence type="inferred from homology"/>
<keyword evidence="3" id="KW-0813">Transport</keyword>
<accession>W7YHR2</accession>
<dbReference type="PANTHER" id="PTHR30472">
    <property type="entry name" value="FERRIC ENTEROBACTIN TRANSPORT SYSTEM PERMEASE PROTEIN"/>
    <property type="match status" value="1"/>
</dbReference>
<keyword evidence="7 8" id="KW-0472">Membrane</keyword>
<keyword evidence="10" id="KW-1185">Reference proteome</keyword>
<dbReference type="AlphaFoldDB" id="W7YHR2"/>
<organism evidence="9 10">
    <name type="scientific">Saccharicrinis fermentans DSM 9555 = JCM 21142</name>
    <dbReference type="NCBI Taxonomy" id="869213"/>
    <lineage>
        <taxon>Bacteria</taxon>
        <taxon>Pseudomonadati</taxon>
        <taxon>Bacteroidota</taxon>
        <taxon>Bacteroidia</taxon>
        <taxon>Marinilabiliales</taxon>
        <taxon>Marinilabiliaceae</taxon>
        <taxon>Saccharicrinis</taxon>
    </lineage>
</organism>
<dbReference type="GO" id="GO:0005886">
    <property type="term" value="C:plasma membrane"/>
    <property type="evidence" value="ECO:0007669"/>
    <property type="project" value="UniProtKB-SubCell"/>
</dbReference>
<keyword evidence="4" id="KW-1003">Cell membrane</keyword>
<reference evidence="9 10" key="1">
    <citation type="journal article" date="2014" name="Genome Announc.">
        <title>Draft Genome Sequence of Cytophaga fermentans JCM 21142T, a Facultative Anaerobe Isolated from Marine Mud.</title>
        <authorList>
            <person name="Starns D."/>
            <person name="Oshima K."/>
            <person name="Suda W."/>
            <person name="Iino T."/>
            <person name="Yuki M."/>
            <person name="Inoue J."/>
            <person name="Kitamura K."/>
            <person name="Iida T."/>
            <person name="Darby A."/>
            <person name="Hattori M."/>
            <person name="Ohkuma M."/>
        </authorList>
    </citation>
    <scope>NUCLEOTIDE SEQUENCE [LARGE SCALE GENOMIC DNA]</scope>
    <source>
        <strain evidence="9 10">JCM 21142</strain>
    </source>
</reference>
<evidence type="ECO:0000256" key="6">
    <source>
        <dbReference type="ARBA" id="ARBA00022989"/>
    </source>
</evidence>
<feature type="transmembrane region" description="Helical" evidence="8">
    <location>
        <begin position="111"/>
        <end position="132"/>
    </location>
</feature>
<evidence type="ECO:0000256" key="3">
    <source>
        <dbReference type="ARBA" id="ARBA00022448"/>
    </source>
</evidence>
<comment type="subcellular location">
    <subcellularLocation>
        <location evidence="1">Cell membrane</location>
        <topology evidence="1">Multi-pass membrane protein</topology>
    </subcellularLocation>
</comment>
<evidence type="ECO:0000313" key="9">
    <source>
        <dbReference type="EMBL" id="GAF04016.1"/>
    </source>
</evidence>
<dbReference type="CDD" id="cd06550">
    <property type="entry name" value="TM_ABC_iron-siderophores_like"/>
    <property type="match status" value="1"/>
</dbReference>
<name>W7YHR2_9BACT</name>
<keyword evidence="6 8" id="KW-1133">Transmembrane helix</keyword>
<feature type="transmembrane region" description="Helical" evidence="8">
    <location>
        <begin position="327"/>
        <end position="346"/>
    </location>
</feature>
<dbReference type="EMBL" id="BAMD01000035">
    <property type="protein sequence ID" value="GAF04016.1"/>
    <property type="molecule type" value="Genomic_DNA"/>
</dbReference>
<keyword evidence="5 8" id="KW-0812">Transmembrane</keyword>
<dbReference type="PANTHER" id="PTHR30472:SF70">
    <property type="entry name" value="MOLYBDATE IMPORT SYSTEM PERMEASE PROTEIN MOLB"/>
    <property type="match status" value="1"/>
</dbReference>
<dbReference type="eggNOG" id="COG0609">
    <property type="taxonomic scope" value="Bacteria"/>
</dbReference>
<sequence>MKRALGIVSHAGRQVASASSIWPLKKNKHMKRAPSSLLFIILILLNIAIAAVSLTLGRYSFSGNESIAQLSTIYIDIRLPRILAAFLVGGTLSLTGAAYQGMFRNPMVSPSILGVSAGAGFGAALAILLALGSLATQSFSFIFGIIAVVAVYMISLSTGKKHDKCLTLILSGMIVATVFTALISILKYIADPYDTLPSIVYWLMGGLTDIEMGDLKYIAMISIPGLITLTLSGWKLDVLSFGDEEAKSIGVHVDRLRLLVISVATLMTASAVSISGIIGWIGLLIPHIARLLIGPKNSVLLPASFLIGSSFLMIVDDFSRSISSMEIPLGITTSLIGAPFFIIILMKTSKR</sequence>
<dbReference type="FunFam" id="1.10.3470.10:FF:000001">
    <property type="entry name" value="Vitamin B12 ABC transporter permease BtuC"/>
    <property type="match status" value="1"/>
</dbReference>